<dbReference type="PANTHER" id="PTHR40266:SF2">
    <property type="entry name" value="TOXIN HIGB-1"/>
    <property type="match status" value="1"/>
</dbReference>
<dbReference type="OrthoDB" id="9801102at2"/>
<sequence>MIRSIKGSATRQFVENGKSRFSGMDVALAHRRLRQVNTASSLQALAGLNSVGLHKLKGDLRDFWSVDVNAGWRILFRFKDGNAYDVHILDPHCHGSDRHGSSGPDPG</sequence>
<dbReference type="AlphaFoldDB" id="A0A2S6MWX4"/>
<dbReference type="EMBL" id="NHRY01000264">
    <property type="protein sequence ID" value="PPQ26865.1"/>
    <property type="molecule type" value="Genomic_DNA"/>
</dbReference>
<dbReference type="InterPro" id="IPR035093">
    <property type="entry name" value="RelE/ParE_toxin_dom_sf"/>
</dbReference>
<protein>
    <submittedName>
        <fullName evidence="1">Plasmid maintenance system killer protein</fullName>
    </submittedName>
</protein>
<accession>A0A2S6MWX4</accession>
<organism evidence="1 2">
    <name type="scientific">Rhodopila globiformis</name>
    <name type="common">Rhodopseudomonas globiformis</name>
    <dbReference type="NCBI Taxonomy" id="1071"/>
    <lineage>
        <taxon>Bacteria</taxon>
        <taxon>Pseudomonadati</taxon>
        <taxon>Pseudomonadota</taxon>
        <taxon>Alphaproteobacteria</taxon>
        <taxon>Acetobacterales</taxon>
        <taxon>Acetobacteraceae</taxon>
        <taxon>Rhodopila</taxon>
    </lineage>
</organism>
<name>A0A2S6MWX4_RHOGL</name>
<dbReference type="Gene3D" id="3.30.2310.20">
    <property type="entry name" value="RelE-like"/>
    <property type="match status" value="1"/>
</dbReference>
<evidence type="ECO:0000313" key="1">
    <source>
        <dbReference type="EMBL" id="PPQ26865.1"/>
    </source>
</evidence>
<dbReference type="Pfam" id="PF05015">
    <property type="entry name" value="HigB-like_toxin"/>
    <property type="match status" value="1"/>
</dbReference>
<comment type="caution">
    <text evidence="1">The sequence shown here is derived from an EMBL/GenBank/DDBJ whole genome shotgun (WGS) entry which is preliminary data.</text>
</comment>
<reference evidence="1 2" key="1">
    <citation type="journal article" date="2018" name="Arch. Microbiol.">
        <title>New insights into the metabolic potential of the phototrophic purple bacterium Rhodopila globiformis DSM 161(T) from its draft genome sequence and evidence for a vanadium-dependent nitrogenase.</title>
        <authorList>
            <person name="Imhoff J.F."/>
            <person name="Rahn T."/>
            <person name="Kunzel S."/>
            <person name="Neulinger S.C."/>
        </authorList>
    </citation>
    <scope>NUCLEOTIDE SEQUENCE [LARGE SCALE GENOMIC DNA]</scope>
    <source>
        <strain evidence="1 2">DSM 161</strain>
    </source>
</reference>
<dbReference type="RefSeq" id="WP_104522286.1">
    <property type="nucleotide sequence ID" value="NZ_NHRY01000264.1"/>
</dbReference>
<dbReference type="PANTHER" id="PTHR40266">
    <property type="entry name" value="TOXIN HIGB-1"/>
    <property type="match status" value="1"/>
</dbReference>
<keyword evidence="2" id="KW-1185">Reference proteome</keyword>
<dbReference type="SUPFAM" id="SSF143011">
    <property type="entry name" value="RelE-like"/>
    <property type="match status" value="1"/>
</dbReference>
<evidence type="ECO:0000313" key="2">
    <source>
        <dbReference type="Proteomes" id="UP000239724"/>
    </source>
</evidence>
<proteinExistence type="predicted"/>
<dbReference type="InterPro" id="IPR007711">
    <property type="entry name" value="HigB-1"/>
</dbReference>
<gene>
    <name evidence="1" type="ORF">CCS01_28705</name>
</gene>
<dbReference type="Proteomes" id="UP000239724">
    <property type="component" value="Unassembled WGS sequence"/>
</dbReference>